<dbReference type="InterPro" id="IPR001806">
    <property type="entry name" value="Small_GTPase"/>
</dbReference>
<proteinExistence type="predicted"/>
<keyword evidence="3" id="KW-1185">Reference proteome</keyword>
<protein>
    <submittedName>
        <fullName evidence="4">Ras-related protein Rab-18-B-like</fullName>
    </submittedName>
</protein>
<dbReference type="SUPFAM" id="SSF52540">
    <property type="entry name" value="P-loop containing nucleoside triphosphate hydrolases"/>
    <property type="match status" value="1"/>
</dbReference>
<dbReference type="PRINTS" id="PR00449">
    <property type="entry name" value="RASTRNSFRMNG"/>
</dbReference>
<evidence type="ECO:0000256" key="1">
    <source>
        <dbReference type="ARBA" id="ARBA00022741"/>
    </source>
</evidence>
<dbReference type="SMART" id="SM00175">
    <property type="entry name" value="RAB"/>
    <property type="match status" value="1"/>
</dbReference>
<name>A0ABM0K8B6_APLCA</name>
<dbReference type="InterPro" id="IPR050227">
    <property type="entry name" value="Rab"/>
</dbReference>
<keyword evidence="2" id="KW-0342">GTP-binding</keyword>
<keyword evidence="1" id="KW-0547">Nucleotide-binding</keyword>
<evidence type="ECO:0000313" key="3">
    <source>
        <dbReference type="Proteomes" id="UP000694888"/>
    </source>
</evidence>
<dbReference type="Gene3D" id="3.40.50.300">
    <property type="entry name" value="P-loop containing nucleotide triphosphate hydrolases"/>
    <property type="match status" value="1"/>
</dbReference>
<dbReference type="Proteomes" id="UP000694888">
    <property type="component" value="Unplaced"/>
</dbReference>
<organism evidence="3 4">
    <name type="scientific">Aplysia californica</name>
    <name type="common">California sea hare</name>
    <dbReference type="NCBI Taxonomy" id="6500"/>
    <lineage>
        <taxon>Eukaryota</taxon>
        <taxon>Metazoa</taxon>
        <taxon>Spiralia</taxon>
        <taxon>Lophotrochozoa</taxon>
        <taxon>Mollusca</taxon>
        <taxon>Gastropoda</taxon>
        <taxon>Heterobranchia</taxon>
        <taxon>Euthyneura</taxon>
        <taxon>Tectipleura</taxon>
        <taxon>Aplysiida</taxon>
        <taxon>Aplysioidea</taxon>
        <taxon>Aplysiidae</taxon>
        <taxon>Aplysia</taxon>
    </lineage>
</organism>
<evidence type="ECO:0000313" key="4">
    <source>
        <dbReference type="RefSeq" id="XP_005111173.2"/>
    </source>
</evidence>
<gene>
    <name evidence="4" type="primary">LOC101857686</name>
</gene>
<dbReference type="InterPro" id="IPR027417">
    <property type="entry name" value="P-loop_NTPase"/>
</dbReference>
<evidence type="ECO:0000256" key="2">
    <source>
        <dbReference type="ARBA" id="ARBA00023134"/>
    </source>
</evidence>
<dbReference type="GeneID" id="101857686"/>
<dbReference type="RefSeq" id="XP_005111173.2">
    <property type="nucleotide sequence ID" value="XM_005111116.3"/>
</dbReference>
<dbReference type="SMART" id="SM00174">
    <property type="entry name" value="RHO"/>
    <property type="match status" value="1"/>
</dbReference>
<dbReference type="PANTHER" id="PTHR47977">
    <property type="entry name" value="RAS-RELATED PROTEIN RAB"/>
    <property type="match status" value="1"/>
</dbReference>
<dbReference type="SMART" id="SM00173">
    <property type="entry name" value="RAS"/>
    <property type="match status" value="1"/>
</dbReference>
<sequence>MSSVVSSLSAVVSTSLTWLWRPLEWTRTLVWGNGHRPLTLMGDEAVLEDREVRGPRVDWSSSYFHELRILVLGKDGSGKRSLIQQFCDKTFYPDSRHVPLGSSRLDSFIKASDLDGDVAMFLLYHQPGVGPSGLSNILYNNNEFQHDPPKGFVVTCDVTNADALTEVELWVREIKSLMEKPCILVVGTKCDQKTLRVLSYHRVLEFCKERELLYVETSARTGHNVDMSFILLAVLIKTVCQFEILESMRTNNSLNFGVEVLTMPGGLSLLQI</sequence>
<dbReference type="Pfam" id="PF00071">
    <property type="entry name" value="Ras"/>
    <property type="match status" value="1"/>
</dbReference>
<reference evidence="4" key="1">
    <citation type="submission" date="2025-08" db="UniProtKB">
        <authorList>
            <consortium name="RefSeq"/>
        </authorList>
    </citation>
    <scope>IDENTIFICATION</scope>
</reference>
<accession>A0ABM0K8B6</accession>
<dbReference type="PROSITE" id="PS51419">
    <property type="entry name" value="RAB"/>
    <property type="match status" value="1"/>
</dbReference>